<evidence type="ECO:0000256" key="5">
    <source>
        <dbReference type="ARBA" id="ARBA00022833"/>
    </source>
</evidence>
<evidence type="ECO:0000313" key="13">
    <source>
        <dbReference type="Proteomes" id="UP000295070"/>
    </source>
</evidence>
<evidence type="ECO:0000256" key="7">
    <source>
        <dbReference type="ARBA" id="ARBA00023242"/>
    </source>
</evidence>
<dbReference type="FunFam" id="3.30.160.60:FF:000100">
    <property type="entry name" value="Zinc finger 45-like"/>
    <property type="match status" value="1"/>
</dbReference>
<dbReference type="PANTHER" id="PTHR16515:SF49">
    <property type="entry name" value="GASTRULA ZINC FINGER PROTEIN XLCGF49.1-LIKE-RELATED"/>
    <property type="match status" value="1"/>
</dbReference>
<feature type="region of interest" description="Disordered" evidence="10">
    <location>
        <begin position="90"/>
        <end position="124"/>
    </location>
</feature>
<dbReference type="GO" id="GO:0010468">
    <property type="term" value="P:regulation of gene expression"/>
    <property type="evidence" value="ECO:0007669"/>
    <property type="project" value="TreeGrafter"/>
</dbReference>
<protein>
    <recommendedName>
        <fullName evidence="11">C2H2-type domain-containing protein</fullName>
    </recommendedName>
</protein>
<keyword evidence="2" id="KW-0479">Metal-binding</keyword>
<feature type="coiled-coil region" evidence="9">
    <location>
        <begin position="34"/>
        <end position="61"/>
    </location>
</feature>
<dbReference type="Pfam" id="PF13894">
    <property type="entry name" value="zf-C2H2_4"/>
    <property type="match status" value="2"/>
</dbReference>
<dbReference type="PANTHER" id="PTHR16515">
    <property type="entry name" value="PR DOMAIN ZINC FINGER PROTEIN"/>
    <property type="match status" value="1"/>
</dbReference>
<evidence type="ECO:0000256" key="2">
    <source>
        <dbReference type="ARBA" id="ARBA00022723"/>
    </source>
</evidence>
<dbReference type="PROSITE" id="PS00028">
    <property type="entry name" value="ZINC_FINGER_C2H2_1"/>
    <property type="match status" value="4"/>
</dbReference>
<dbReference type="GO" id="GO:0003677">
    <property type="term" value="F:DNA binding"/>
    <property type="evidence" value="ECO:0007669"/>
    <property type="project" value="UniProtKB-KW"/>
</dbReference>
<reference evidence="12 13" key="1">
    <citation type="submission" date="2019-01" db="EMBL/GenBank/DDBJ databases">
        <title>A chromosome-scale genome assembly of the yellow perch, Perca flavescens.</title>
        <authorList>
            <person name="Feron R."/>
            <person name="Morvezen R."/>
            <person name="Bestin A."/>
            <person name="Haffray P."/>
            <person name="Klopp C."/>
            <person name="Zahm M."/>
            <person name="Cabau C."/>
            <person name="Roques C."/>
            <person name="Donnadieu C."/>
            <person name="Bouchez O."/>
            <person name="Christie M."/>
            <person name="Larson W."/>
            <person name="Guiguen Y."/>
        </authorList>
    </citation>
    <scope>NUCLEOTIDE SEQUENCE [LARGE SCALE GENOMIC DNA]</scope>
    <source>
        <strain evidence="12">YP-PL-M2</strain>
        <tissue evidence="12">Blood</tissue>
    </source>
</reference>
<evidence type="ECO:0000256" key="8">
    <source>
        <dbReference type="PROSITE-ProRule" id="PRU00042"/>
    </source>
</evidence>
<name>A0A484CUE5_PERFV</name>
<keyword evidence="9" id="KW-0175">Coiled coil</keyword>
<dbReference type="FunFam" id="3.30.160.60:FF:001450">
    <property type="entry name" value="zinc finger protein 774"/>
    <property type="match status" value="1"/>
</dbReference>
<evidence type="ECO:0000259" key="11">
    <source>
        <dbReference type="PROSITE" id="PS50157"/>
    </source>
</evidence>
<dbReference type="SMART" id="SM00355">
    <property type="entry name" value="ZnF_C2H2"/>
    <property type="match status" value="4"/>
</dbReference>
<dbReference type="Gene3D" id="3.30.160.60">
    <property type="entry name" value="Classic Zinc Finger"/>
    <property type="match status" value="4"/>
</dbReference>
<dbReference type="GO" id="GO:0008270">
    <property type="term" value="F:zinc ion binding"/>
    <property type="evidence" value="ECO:0007669"/>
    <property type="project" value="UniProtKB-KW"/>
</dbReference>
<keyword evidence="7" id="KW-0539">Nucleus</keyword>
<keyword evidence="4 8" id="KW-0863">Zinc-finger</keyword>
<feature type="domain" description="C2H2-type" evidence="11">
    <location>
        <begin position="422"/>
        <end position="449"/>
    </location>
</feature>
<feature type="region of interest" description="Disordered" evidence="10">
    <location>
        <begin position="268"/>
        <end position="333"/>
    </location>
</feature>
<dbReference type="FunFam" id="3.30.160.60:FF:001344">
    <property type="entry name" value="Zinc finger protein 16 like"/>
    <property type="match status" value="1"/>
</dbReference>
<evidence type="ECO:0000313" key="12">
    <source>
        <dbReference type="EMBL" id="TDH06308.1"/>
    </source>
</evidence>
<dbReference type="SUPFAM" id="SSF57667">
    <property type="entry name" value="beta-beta-alpha zinc fingers"/>
    <property type="match status" value="2"/>
</dbReference>
<comment type="subcellular location">
    <subcellularLocation>
        <location evidence="1">Nucleus</location>
    </subcellularLocation>
</comment>
<keyword evidence="5" id="KW-0862">Zinc</keyword>
<feature type="domain" description="C2H2-type" evidence="11">
    <location>
        <begin position="338"/>
        <end position="365"/>
    </location>
</feature>
<feature type="domain" description="C2H2-type" evidence="11">
    <location>
        <begin position="394"/>
        <end position="421"/>
    </location>
</feature>
<evidence type="ECO:0000256" key="10">
    <source>
        <dbReference type="SAM" id="MobiDB-lite"/>
    </source>
</evidence>
<evidence type="ECO:0000256" key="6">
    <source>
        <dbReference type="ARBA" id="ARBA00023125"/>
    </source>
</evidence>
<dbReference type="Pfam" id="PF00096">
    <property type="entry name" value="zf-C2H2"/>
    <property type="match status" value="2"/>
</dbReference>
<comment type="caution">
    <text evidence="12">The sequence shown here is derived from an EMBL/GenBank/DDBJ whole genome shotgun (WGS) entry which is preliminary data.</text>
</comment>
<dbReference type="Proteomes" id="UP000295070">
    <property type="component" value="Chromosome 12"/>
</dbReference>
<evidence type="ECO:0000256" key="1">
    <source>
        <dbReference type="ARBA" id="ARBA00004123"/>
    </source>
</evidence>
<dbReference type="AlphaFoldDB" id="A0A484CUE5"/>
<accession>A0A484CUE5</accession>
<dbReference type="InterPro" id="IPR050331">
    <property type="entry name" value="Zinc_finger"/>
</dbReference>
<organism evidence="12 13">
    <name type="scientific">Perca flavescens</name>
    <name type="common">American yellow perch</name>
    <name type="synonym">Morone flavescens</name>
    <dbReference type="NCBI Taxonomy" id="8167"/>
    <lineage>
        <taxon>Eukaryota</taxon>
        <taxon>Metazoa</taxon>
        <taxon>Chordata</taxon>
        <taxon>Craniata</taxon>
        <taxon>Vertebrata</taxon>
        <taxon>Euteleostomi</taxon>
        <taxon>Actinopterygii</taxon>
        <taxon>Neopterygii</taxon>
        <taxon>Teleostei</taxon>
        <taxon>Neoteleostei</taxon>
        <taxon>Acanthomorphata</taxon>
        <taxon>Eupercaria</taxon>
        <taxon>Perciformes</taxon>
        <taxon>Percoidei</taxon>
        <taxon>Percidae</taxon>
        <taxon>Percinae</taxon>
        <taxon>Perca</taxon>
    </lineage>
</organism>
<keyword evidence="13" id="KW-1185">Reference proteome</keyword>
<dbReference type="InterPro" id="IPR013087">
    <property type="entry name" value="Znf_C2H2_type"/>
</dbReference>
<sequence length="469" mass="50221">MSPAAGIHAQLASIMEVLANTAVAEICELVDSGYSVLQLEISRSRKENEFLRRKLRLMELRAARSSALRAAAAANCSALLLANGRARAPLPAHHLGNEPRRRGTPGGGDPEPPSSDPGLDLTQGPRAVAAGESATLTVSVIKVEDEPESWSQSQQDKDFCCVVDGQTAETEAPPPQTKQEVAQEVAEEDRGAPSQPWVSVGDVQETLSSSRGSETSAYDCLMYEPQLQHGSLATQNPLREDPGCSYALNTGASISAVTDLGAGSFPFPVSEQAAGLHNSQQRAPPPPPPADEPQQQLPARKDAAARLSAFTRRDKWRARDGPGHSGGDDAGGSSGKSFVCNFCGKSLACLKNLKTHMRVHTGEKPFVCALCGKRFSDSSNLKRHQSVHTGEKRYGCVHCGKRFAQSGSLKVHMSVHTDCKQFRCSFCGKTFISGSHLRRHVTAHAGEKRFAPTIQLPTDLTGAKYSAQH</sequence>
<keyword evidence="3" id="KW-0677">Repeat</keyword>
<feature type="domain" description="C2H2-type" evidence="11">
    <location>
        <begin position="366"/>
        <end position="393"/>
    </location>
</feature>
<dbReference type="EMBL" id="SCKG01000012">
    <property type="protein sequence ID" value="TDH06308.1"/>
    <property type="molecule type" value="Genomic_DNA"/>
</dbReference>
<proteinExistence type="predicted"/>
<keyword evidence="6" id="KW-0238">DNA-binding</keyword>
<dbReference type="InterPro" id="IPR036236">
    <property type="entry name" value="Znf_C2H2_sf"/>
</dbReference>
<evidence type="ECO:0000256" key="3">
    <source>
        <dbReference type="ARBA" id="ARBA00022737"/>
    </source>
</evidence>
<dbReference type="PROSITE" id="PS50157">
    <property type="entry name" value="ZINC_FINGER_C2H2_2"/>
    <property type="match status" value="4"/>
</dbReference>
<evidence type="ECO:0000256" key="9">
    <source>
        <dbReference type="SAM" id="Coils"/>
    </source>
</evidence>
<feature type="compositionally biased region" description="Basic and acidic residues" evidence="10">
    <location>
        <begin position="311"/>
        <end position="322"/>
    </location>
</feature>
<evidence type="ECO:0000256" key="4">
    <source>
        <dbReference type="ARBA" id="ARBA00022771"/>
    </source>
</evidence>
<dbReference type="GO" id="GO:0005634">
    <property type="term" value="C:nucleus"/>
    <property type="evidence" value="ECO:0007669"/>
    <property type="project" value="UniProtKB-SubCell"/>
</dbReference>
<gene>
    <name evidence="12" type="ORF">EPR50_G00132390</name>
</gene>
<dbReference type="STRING" id="8167.A0A484CUE5"/>
<feature type="compositionally biased region" description="Gly residues" evidence="10">
    <location>
        <begin position="323"/>
        <end position="333"/>
    </location>
</feature>